<name>A0ACC1J664_9FUNG</name>
<proteinExistence type="predicted"/>
<dbReference type="Proteomes" id="UP001150603">
    <property type="component" value="Unassembled WGS sequence"/>
</dbReference>
<gene>
    <name evidence="1" type="ORF">FBU59_004262</name>
</gene>
<evidence type="ECO:0000313" key="1">
    <source>
        <dbReference type="EMBL" id="KAJ1939010.1"/>
    </source>
</evidence>
<accession>A0ACC1J664</accession>
<protein>
    <submittedName>
        <fullName evidence="1">Uncharacterized protein</fullName>
    </submittedName>
</protein>
<comment type="caution">
    <text evidence="1">The sequence shown here is derived from an EMBL/GenBank/DDBJ whole genome shotgun (WGS) entry which is preliminary data.</text>
</comment>
<keyword evidence="2" id="KW-1185">Reference proteome</keyword>
<sequence>MNITSGDLVKAAKVFKSIADMSRDPEVRQAFTPTSTAKASCVVLERTVKDLASKTGGDRAEHVFLMVQLLRCICNISADNDKCRAQILALGGIKQLAEVVQSVGEVWTQPLPVGQAAFGAILNVSLGNEECTKALVATGVLGDHLKALQPDASRNFHMLWPILCMSIDNMCEDDKAKEQFEANQELALSILRCLLALTKNGVDSSEVKRVQRTLLWILCETLEKSAKVRVQLGTPESVLSLFEILKYYLTL</sequence>
<organism evidence="1 2">
    <name type="scientific">Linderina macrospora</name>
    <dbReference type="NCBI Taxonomy" id="4868"/>
    <lineage>
        <taxon>Eukaryota</taxon>
        <taxon>Fungi</taxon>
        <taxon>Fungi incertae sedis</taxon>
        <taxon>Zoopagomycota</taxon>
        <taxon>Kickxellomycotina</taxon>
        <taxon>Kickxellomycetes</taxon>
        <taxon>Kickxellales</taxon>
        <taxon>Kickxellaceae</taxon>
        <taxon>Linderina</taxon>
    </lineage>
</organism>
<dbReference type="EMBL" id="JANBPW010002986">
    <property type="protein sequence ID" value="KAJ1939010.1"/>
    <property type="molecule type" value="Genomic_DNA"/>
</dbReference>
<reference evidence="1" key="1">
    <citation type="submission" date="2022-07" db="EMBL/GenBank/DDBJ databases">
        <title>Phylogenomic reconstructions and comparative analyses of Kickxellomycotina fungi.</title>
        <authorList>
            <person name="Reynolds N.K."/>
            <person name="Stajich J.E."/>
            <person name="Barry K."/>
            <person name="Grigoriev I.V."/>
            <person name="Crous P."/>
            <person name="Smith M.E."/>
        </authorList>
    </citation>
    <scope>NUCLEOTIDE SEQUENCE</scope>
    <source>
        <strain evidence="1">NRRL 5244</strain>
    </source>
</reference>
<evidence type="ECO:0000313" key="2">
    <source>
        <dbReference type="Proteomes" id="UP001150603"/>
    </source>
</evidence>
<feature type="non-terminal residue" evidence="1">
    <location>
        <position position="251"/>
    </location>
</feature>